<dbReference type="EMBL" id="GG662686">
    <property type="protein sequence ID" value="EAR82869.3"/>
    <property type="molecule type" value="Genomic_DNA"/>
</dbReference>
<reference evidence="9" key="1">
    <citation type="journal article" date="2006" name="PLoS Biol.">
        <title>Macronuclear genome sequence of the ciliate Tetrahymena thermophila, a model eukaryote.</title>
        <authorList>
            <person name="Eisen J.A."/>
            <person name="Coyne R.S."/>
            <person name="Wu M."/>
            <person name="Wu D."/>
            <person name="Thiagarajan M."/>
            <person name="Wortman J.R."/>
            <person name="Badger J.H."/>
            <person name="Ren Q."/>
            <person name="Amedeo P."/>
            <person name="Jones K.M."/>
            <person name="Tallon L.J."/>
            <person name="Delcher A.L."/>
            <person name="Salzberg S.L."/>
            <person name="Silva J.C."/>
            <person name="Haas B.J."/>
            <person name="Majoros W.H."/>
            <person name="Farzad M."/>
            <person name="Carlton J.M."/>
            <person name="Smith R.K. Jr."/>
            <person name="Garg J."/>
            <person name="Pearlman R.E."/>
            <person name="Karrer K.M."/>
            <person name="Sun L."/>
            <person name="Manning G."/>
            <person name="Elde N.C."/>
            <person name="Turkewitz A.P."/>
            <person name="Asai D.J."/>
            <person name="Wilkes D.E."/>
            <person name="Wang Y."/>
            <person name="Cai H."/>
            <person name="Collins K."/>
            <person name="Stewart B.A."/>
            <person name="Lee S.R."/>
            <person name="Wilamowska K."/>
            <person name="Weinberg Z."/>
            <person name="Ruzzo W.L."/>
            <person name="Wloga D."/>
            <person name="Gaertig J."/>
            <person name="Frankel J."/>
            <person name="Tsao C.-C."/>
            <person name="Gorovsky M.A."/>
            <person name="Keeling P.J."/>
            <person name="Waller R.F."/>
            <person name="Patron N.J."/>
            <person name="Cherry J.M."/>
            <person name="Stover N.A."/>
            <person name="Krieger C.J."/>
            <person name="del Toro C."/>
            <person name="Ryder H.F."/>
            <person name="Williamson S.C."/>
            <person name="Barbeau R.A."/>
            <person name="Hamilton E.P."/>
            <person name="Orias E."/>
        </authorList>
    </citation>
    <scope>NUCLEOTIDE SEQUENCE [LARGE SCALE GENOMIC DNA]</scope>
    <source>
        <strain evidence="9">SB210</strain>
    </source>
</reference>
<evidence type="ECO:0000259" key="7">
    <source>
        <dbReference type="Pfam" id="PF23231"/>
    </source>
</evidence>
<dbReference type="GO" id="GO:0071011">
    <property type="term" value="C:precatalytic spliceosome"/>
    <property type="evidence" value="ECO:0007669"/>
    <property type="project" value="TreeGrafter"/>
</dbReference>
<keyword evidence="6" id="KW-0539">Nucleus</keyword>
<keyword evidence="3" id="KW-0507">mRNA processing</keyword>
<name>Q22C43_TETTS</name>
<dbReference type="RefSeq" id="XP_001030532.3">
    <property type="nucleotide sequence ID" value="XM_001030532.3"/>
</dbReference>
<dbReference type="GO" id="GO:0071007">
    <property type="term" value="C:U2-type catalytic step 2 spliceosome"/>
    <property type="evidence" value="ECO:0007669"/>
    <property type="project" value="TreeGrafter"/>
</dbReference>
<dbReference type="HOGENOM" id="CLU_011554_1_0_1"/>
<evidence type="ECO:0000256" key="6">
    <source>
        <dbReference type="ARBA" id="ARBA00023242"/>
    </source>
</evidence>
<comment type="similarity">
    <text evidence="2">Belongs to the crooked-neck family.</text>
</comment>
<evidence type="ECO:0000256" key="4">
    <source>
        <dbReference type="ARBA" id="ARBA00022737"/>
    </source>
</evidence>
<feature type="domain" description="Pre-mRNA-splicing factor Syf1/CRNKL1-like C-terminal HAT-repeats" evidence="7">
    <location>
        <begin position="67"/>
        <end position="313"/>
    </location>
</feature>
<dbReference type="InterPro" id="IPR003107">
    <property type="entry name" value="HAT"/>
</dbReference>
<dbReference type="Proteomes" id="UP000009168">
    <property type="component" value="Unassembled WGS sequence"/>
</dbReference>
<dbReference type="STRING" id="312017.Q22C43"/>
<dbReference type="GeneID" id="7822846"/>
<dbReference type="PANTHER" id="PTHR11246:SF3">
    <property type="entry name" value="CROOKED NECK-LIKE PROTEIN 1"/>
    <property type="match status" value="1"/>
</dbReference>
<dbReference type="Pfam" id="PF23231">
    <property type="entry name" value="HAT_Syf1_CNRKL1_C"/>
    <property type="match status" value="2"/>
</dbReference>
<protein>
    <submittedName>
        <fullName evidence="8">Crooked neck-like protein</fullName>
    </submittedName>
</protein>
<evidence type="ECO:0000256" key="5">
    <source>
        <dbReference type="ARBA" id="ARBA00023187"/>
    </source>
</evidence>
<dbReference type="KEGG" id="tet:TTHERM_01076960"/>
<dbReference type="Gene3D" id="1.25.40.10">
    <property type="entry name" value="Tetratricopeptide repeat domain"/>
    <property type="match status" value="4"/>
</dbReference>
<dbReference type="FunFam" id="1.25.40.10:FF:000075">
    <property type="entry name" value="Crooked neck pre-mRNA-splicing factor 1"/>
    <property type="match status" value="1"/>
</dbReference>
<comment type="subcellular location">
    <subcellularLocation>
        <location evidence="1">Nucleus</location>
    </subcellularLocation>
</comment>
<dbReference type="InterPro" id="IPR011990">
    <property type="entry name" value="TPR-like_helical_dom_sf"/>
</dbReference>
<keyword evidence="9" id="KW-1185">Reference proteome</keyword>
<evidence type="ECO:0000256" key="3">
    <source>
        <dbReference type="ARBA" id="ARBA00022664"/>
    </source>
</evidence>
<dbReference type="InterPro" id="IPR045075">
    <property type="entry name" value="Syf1-like"/>
</dbReference>
<dbReference type="SMART" id="SM00386">
    <property type="entry name" value="HAT"/>
    <property type="match status" value="13"/>
</dbReference>
<evidence type="ECO:0000256" key="2">
    <source>
        <dbReference type="ARBA" id="ARBA00008644"/>
    </source>
</evidence>
<feature type="domain" description="Pre-mRNA-splicing factor Syf1/CRNKL1-like C-terminal HAT-repeats" evidence="7">
    <location>
        <begin position="346"/>
        <end position="467"/>
    </location>
</feature>
<dbReference type="GO" id="GO:0000245">
    <property type="term" value="P:spliceosomal complex assembly"/>
    <property type="evidence" value="ECO:0007669"/>
    <property type="project" value="TreeGrafter"/>
</dbReference>
<sequence>MGDQIQNNNMITMRPPKIKNKAANPIQITAEQLLQRAFLDRKKPFVEPDYRIRDEDDLNEIKQRKRKEFENKIRQQRFHMGHWIKYAVFEEGLQEFRRARSVYERALEVDYKNISLWLKYIEMEMRHKFINHARNVFERAIELLPRVDQFWYKYAYMEEMIANYVAARNIFQRWMEWRPEEKAWLAYLSFEQRMGEVQNARQVMYNYMDAFPRLKTYLKVIKFEIKLGYKQEARQLFEKTLEELGQEALKEEYFVNFAKFEIRNQEYDRAREIFKFGLENIPKEKSKKLYEEYLSFEKQHGTKDDIDELIFNERRLHYKLLIAENKMNYDAWFDLVNLEIATGNSARTRDTFEHAVKNVPLAQEKRLWRRYIYLWYNYATFEEMEGNDPVKAKEVYERALKLVPHSKFTFSKLWVMYAHFQVRHENLEAARKIFGTAIGKCPNDKLFREYIDLEYKLANIDRVRKIYEKYIEVFPDNPDPFIQWAQLEKSLPELERYRAIFDLAINRPTMNMPEKVWKAYIDNEIELEENENVRNLFEELLKRSKNVKIWLSYASFEAKIDDREKCRAVYTRAEEYFKAEKLKEERAIILESWRKTELQFGDAQFIAQINAKQPQRVKKERKIVIAEGDIEEEAGKEEYYDYIFPGEEEGQNLTKLIQKAKQKALEKKLKEQAENQQNA</sequence>
<proteinExistence type="inferred from homology"/>
<dbReference type="InterPro" id="IPR055430">
    <property type="entry name" value="HAT_Syf1_CNRKL1_C"/>
</dbReference>
<dbReference type="GO" id="GO:0071014">
    <property type="term" value="C:post-mRNA release spliceosomal complex"/>
    <property type="evidence" value="ECO:0007669"/>
    <property type="project" value="TreeGrafter"/>
</dbReference>
<dbReference type="eggNOG" id="KOG1915">
    <property type="taxonomic scope" value="Eukaryota"/>
</dbReference>
<evidence type="ECO:0000313" key="8">
    <source>
        <dbReference type="EMBL" id="EAR82869.3"/>
    </source>
</evidence>
<organism evidence="8 9">
    <name type="scientific">Tetrahymena thermophila (strain SB210)</name>
    <dbReference type="NCBI Taxonomy" id="312017"/>
    <lineage>
        <taxon>Eukaryota</taxon>
        <taxon>Sar</taxon>
        <taxon>Alveolata</taxon>
        <taxon>Ciliophora</taxon>
        <taxon>Intramacronucleata</taxon>
        <taxon>Oligohymenophorea</taxon>
        <taxon>Hymenostomatida</taxon>
        <taxon>Tetrahymenina</taxon>
        <taxon>Tetrahymenidae</taxon>
        <taxon>Tetrahymena</taxon>
    </lineage>
</organism>
<dbReference type="OrthoDB" id="541719at2759"/>
<dbReference type="PANTHER" id="PTHR11246">
    <property type="entry name" value="PRE-MRNA SPLICING FACTOR"/>
    <property type="match status" value="1"/>
</dbReference>
<keyword evidence="4" id="KW-0677">Repeat</keyword>
<evidence type="ECO:0000313" key="9">
    <source>
        <dbReference type="Proteomes" id="UP000009168"/>
    </source>
</evidence>
<dbReference type="SUPFAM" id="SSF48452">
    <property type="entry name" value="TPR-like"/>
    <property type="match status" value="4"/>
</dbReference>
<dbReference type="GO" id="GO:0000974">
    <property type="term" value="C:Prp19 complex"/>
    <property type="evidence" value="ECO:0007669"/>
    <property type="project" value="TreeGrafter"/>
</dbReference>
<gene>
    <name evidence="8" type="ORF">TTHERM_01076960</name>
</gene>
<accession>Q22C43</accession>
<dbReference type="InParanoid" id="Q22C43"/>
<dbReference type="FunCoup" id="Q22C43">
    <property type="interactions" value="448"/>
</dbReference>
<dbReference type="AlphaFoldDB" id="Q22C43"/>
<evidence type="ECO:0000256" key="1">
    <source>
        <dbReference type="ARBA" id="ARBA00004123"/>
    </source>
</evidence>
<keyword evidence="5" id="KW-0508">mRNA splicing</keyword>